<keyword evidence="1" id="KW-0472">Membrane</keyword>
<dbReference type="AlphaFoldDB" id="A0A818J4Y3"/>
<feature type="transmembrane region" description="Helical" evidence="1">
    <location>
        <begin position="173"/>
        <end position="198"/>
    </location>
</feature>
<dbReference type="EMBL" id="CAJOAX010000185">
    <property type="protein sequence ID" value="CAF3533426.1"/>
    <property type="molecule type" value="Genomic_DNA"/>
</dbReference>
<organism evidence="2 3">
    <name type="scientific">Rotaria sordida</name>
    <dbReference type="NCBI Taxonomy" id="392033"/>
    <lineage>
        <taxon>Eukaryota</taxon>
        <taxon>Metazoa</taxon>
        <taxon>Spiralia</taxon>
        <taxon>Gnathifera</taxon>
        <taxon>Rotifera</taxon>
        <taxon>Eurotatoria</taxon>
        <taxon>Bdelloidea</taxon>
        <taxon>Philodinida</taxon>
        <taxon>Philodinidae</taxon>
        <taxon>Rotaria</taxon>
    </lineage>
</organism>
<reference evidence="2" key="1">
    <citation type="submission" date="2021-02" db="EMBL/GenBank/DDBJ databases">
        <authorList>
            <person name="Nowell W R."/>
        </authorList>
    </citation>
    <scope>NUCLEOTIDE SEQUENCE</scope>
</reference>
<evidence type="ECO:0000256" key="1">
    <source>
        <dbReference type="SAM" id="Phobius"/>
    </source>
</evidence>
<evidence type="ECO:0008006" key="4">
    <source>
        <dbReference type="Google" id="ProtNLM"/>
    </source>
</evidence>
<keyword evidence="1" id="KW-0812">Transmembrane</keyword>
<feature type="transmembrane region" description="Helical" evidence="1">
    <location>
        <begin position="140"/>
        <end position="161"/>
    </location>
</feature>
<feature type="transmembrane region" description="Helical" evidence="1">
    <location>
        <begin position="12"/>
        <end position="32"/>
    </location>
</feature>
<protein>
    <recommendedName>
        <fullName evidence="4">Transmembrane protein</fullName>
    </recommendedName>
</protein>
<evidence type="ECO:0000313" key="2">
    <source>
        <dbReference type="EMBL" id="CAF3533426.1"/>
    </source>
</evidence>
<keyword evidence="1" id="KW-1133">Transmembrane helix</keyword>
<feature type="transmembrane region" description="Helical" evidence="1">
    <location>
        <begin position="52"/>
        <end position="74"/>
    </location>
</feature>
<comment type="caution">
    <text evidence="2">The sequence shown here is derived from an EMBL/GenBank/DDBJ whole genome shotgun (WGS) entry which is preliminary data.</text>
</comment>
<proteinExistence type="predicted"/>
<name>A0A818J4Y3_9BILA</name>
<gene>
    <name evidence="2" type="ORF">OTI717_LOCUS3435</name>
</gene>
<dbReference type="Proteomes" id="UP000663823">
    <property type="component" value="Unassembled WGS sequence"/>
</dbReference>
<evidence type="ECO:0000313" key="3">
    <source>
        <dbReference type="Proteomes" id="UP000663823"/>
    </source>
</evidence>
<sequence length="270" mass="31808">MVKETKVKLRTRHINCFYCIALSFFILSIVLFALSSEQSNQLGNKKNRTPVIVSAVIILLLSIIIIIWVTYYAIGYFRIKKRKQLNYLQDQNNENISVVKKTTTEFYPMSEQSSLHYQDDYLFHYDISIRNDYMRFACMFYLFTLFAFITTIFLFLFAYNSYFNESVSFQRPIIPYIILGAISLTLFLIFFIGSLVYTRKLIKKLRLKQTFNQPKSLRRSIDNLTQTTKQKSIESSIMNEDESYDTSGKPLIQKKLKTTKTSYYPCQTDV</sequence>
<accession>A0A818J4Y3</accession>